<sequence>ASVGHTFHVVVVAFASNALSWKRCWEICFSSMVDVVGAQLARVIARLEDYEKNWTPTIGRQVEQARLLYNELIVNADPDSELSVTGQVVLEQCISKLNAVLTEMALQHRTIHTLISKTGKEIERHFVSDLNCLTKVDKNFDTDPKLHNRVNALIVDHLISTGKFDVAETLLKEAQLPPSSYPATDISGARHLVDALARKEVEPALEWLQKNAPEEEALIFDLQKQQFIKLLQEGNKMKALEYGRQLSKRTKEVTSLMWSVVVKDREKRYPDFFNPAVWKQLELRLARVLSHSENYLSQILETGIKAVPSLITVRNMMASRPPESLFQGDELPIEVDVPNHVHSVFACPILKAQCTEMNPPMRLSCGHVISREALHKLAQTGRFVHPAHLSPSASFNHIRLKCPYCPIESSMADAKRVYF</sequence>
<evidence type="ECO:0000256" key="6">
    <source>
        <dbReference type="PROSITE-ProRule" id="PRU01215"/>
    </source>
</evidence>
<reference evidence="10" key="1">
    <citation type="submission" date="2022-11" db="UniProtKB">
        <authorList>
            <consortium name="WormBaseParasite"/>
        </authorList>
    </citation>
    <scope>IDENTIFICATION</scope>
</reference>
<evidence type="ECO:0000256" key="5">
    <source>
        <dbReference type="ARBA" id="ARBA00022833"/>
    </source>
</evidence>
<dbReference type="PROSITE" id="PS50897">
    <property type="entry name" value="CTLH"/>
    <property type="match status" value="1"/>
</dbReference>
<evidence type="ECO:0000259" key="7">
    <source>
        <dbReference type="PROSITE" id="PS50897"/>
    </source>
</evidence>
<dbReference type="GO" id="GO:0043161">
    <property type="term" value="P:proteasome-mediated ubiquitin-dependent protein catabolic process"/>
    <property type="evidence" value="ECO:0007669"/>
    <property type="project" value="InterPro"/>
</dbReference>
<dbReference type="WBParaSite" id="PgR001X_g052_t02">
    <property type="protein sequence ID" value="PgR001X_g052_t02"/>
    <property type="gene ID" value="PgR001X_g052"/>
</dbReference>
<dbReference type="PANTHER" id="PTHR12170">
    <property type="entry name" value="MACROPHAGE ERYTHROBLAST ATTACHER-RELATED"/>
    <property type="match status" value="1"/>
</dbReference>
<dbReference type="SUPFAM" id="SSF57850">
    <property type="entry name" value="RING/U-box"/>
    <property type="match status" value="1"/>
</dbReference>
<keyword evidence="5" id="KW-0862">Zinc</keyword>
<dbReference type="Pfam" id="PF10607">
    <property type="entry name" value="CTLH"/>
    <property type="match status" value="1"/>
</dbReference>
<proteinExistence type="predicted"/>
<comment type="subcellular location">
    <subcellularLocation>
        <location evidence="1">Cytoplasm</location>
    </subcellularLocation>
</comment>
<keyword evidence="9" id="KW-1185">Reference proteome</keyword>
<organism evidence="9 10">
    <name type="scientific">Parascaris univalens</name>
    <name type="common">Nematode worm</name>
    <dbReference type="NCBI Taxonomy" id="6257"/>
    <lineage>
        <taxon>Eukaryota</taxon>
        <taxon>Metazoa</taxon>
        <taxon>Ecdysozoa</taxon>
        <taxon>Nematoda</taxon>
        <taxon>Chromadorea</taxon>
        <taxon>Rhabditida</taxon>
        <taxon>Spirurina</taxon>
        <taxon>Ascaridomorpha</taxon>
        <taxon>Ascaridoidea</taxon>
        <taxon>Ascarididae</taxon>
        <taxon>Parascaris</taxon>
    </lineage>
</organism>
<feature type="domain" description="RING-Gid-type" evidence="8">
    <location>
        <begin position="347"/>
        <end position="405"/>
    </location>
</feature>
<dbReference type="GO" id="GO:0061630">
    <property type="term" value="F:ubiquitin protein ligase activity"/>
    <property type="evidence" value="ECO:0007669"/>
    <property type="project" value="InterPro"/>
</dbReference>
<dbReference type="GO" id="GO:0034657">
    <property type="term" value="C:GID complex"/>
    <property type="evidence" value="ECO:0007669"/>
    <property type="project" value="TreeGrafter"/>
</dbReference>
<feature type="domain" description="CTLH" evidence="7">
    <location>
        <begin position="185"/>
        <end position="238"/>
    </location>
</feature>
<dbReference type="InterPro" id="IPR006594">
    <property type="entry name" value="LisH"/>
</dbReference>
<evidence type="ECO:0000259" key="8">
    <source>
        <dbReference type="PROSITE" id="PS51867"/>
    </source>
</evidence>
<dbReference type="GO" id="GO:0005634">
    <property type="term" value="C:nucleus"/>
    <property type="evidence" value="ECO:0007669"/>
    <property type="project" value="TreeGrafter"/>
</dbReference>
<evidence type="ECO:0000256" key="1">
    <source>
        <dbReference type="ARBA" id="ARBA00004496"/>
    </source>
</evidence>
<evidence type="ECO:0000256" key="2">
    <source>
        <dbReference type="ARBA" id="ARBA00022490"/>
    </source>
</evidence>
<dbReference type="GO" id="GO:0005737">
    <property type="term" value="C:cytoplasm"/>
    <property type="evidence" value="ECO:0007669"/>
    <property type="project" value="UniProtKB-SubCell"/>
</dbReference>
<dbReference type="PROSITE" id="PS50896">
    <property type="entry name" value="LISH"/>
    <property type="match status" value="1"/>
</dbReference>
<evidence type="ECO:0000256" key="4">
    <source>
        <dbReference type="ARBA" id="ARBA00022771"/>
    </source>
</evidence>
<dbReference type="InterPro" id="IPR024964">
    <property type="entry name" value="CTLH/CRA"/>
</dbReference>
<name>A0A915A4M6_PARUN</name>
<dbReference type="InterPro" id="IPR006595">
    <property type="entry name" value="CTLH_C"/>
</dbReference>
<evidence type="ECO:0000313" key="9">
    <source>
        <dbReference type="Proteomes" id="UP000887569"/>
    </source>
</evidence>
<accession>A0A915A4M6</accession>
<dbReference type="InterPro" id="IPR044063">
    <property type="entry name" value="ZF_RING_GID"/>
</dbReference>
<dbReference type="PANTHER" id="PTHR12170:SF3">
    <property type="entry name" value="GH10162P"/>
    <property type="match status" value="1"/>
</dbReference>
<evidence type="ECO:0000256" key="3">
    <source>
        <dbReference type="ARBA" id="ARBA00022723"/>
    </source>
</evidence>
<dbReference type="SMART" id="SM00668">
    <property type="entry name" value="CTLH"/>
    <property type="match status" value="1"/>
</dbReference>
<dbReference type="GO" id="GO:0008270">
    <property type="term" value="F:zinc ion binding"/>
    <property type="evidence" value="ECO:0007669"/>
    <property type="project" value="UniProtKB-KW"/>
</dbReference>
<dbReference type="SMART" id="SM00667">
    <property type="entry name" value="LisH"/>
    <property type="match status" value="1"/>
</dbReference>
<dbReference type="Proteomes" id="UP000887569">
    <property type="component" value="Unplaced"/>
</dbReference>
<dbReference type="InterPro" id="IPR045098">
    <property type="entry name" value="Fyv10_fam"/>
</dbReference>
<keyword evidence="2" id="KW-0963">Cytoplasm</keyword>
<protein>
    <submittedName>
        <fullName evidence="10">CTLH domain-containing protein</fullName>
    </submittedName>
</protein>
<dbReference type="AlphaFoldDB" id="A0A915A4M6"/>
<evidence type="ECO:0000313" key="10">
    <source>
        <dbReference type="WBParaSite" id="PgR001X_g052_t02"/>
    </source>
</evidence>
<feature type="zinc finger region" description="RING-Gid-type" evidence="6">
    <location>
        <begin position="347"/>
        <end position="405"/>
    </location>
</feature>
<keyword evidence="3" id="KW-0479">Metal-binding</keyword>
<keyword evidence="4 6" id="KW-0863">Zinc-finger</keyword>
<dbReference type="PROSITE" id="PS51867">
    <property type="entry name" value="ZF_RING_GID"/>
    <property type="match status" value="1"/>
</dbReference>